<protein>
    <submittedName>
        <fullName evidence="1">Cysteine--tRNA ligase</fullName>
        <ecNumber evidence="1">6.1.1.16</ecNumber>
    </submittedName>
</protein>
<proteinExistence type="predicted"/>
<gene>
    <name evidence="1" type="primary">cysS</name>
    <name evidence="1" type="ORF">ACI1P1_29210</name>
</gene>
<dbReference type="Proteomes" id="UP001631969">
    <property type="component" value="Unassembled WGS sequence"/>
</dbReference>
<comment type="caution">
    <text evidence="1">The sequence shown here is derived from an EMBL/GenBank/DDBJ whole genome shotgun (WGS) entry which is preliminary data.</text>
</comment>
<dbReference type="EMBL" id="JBJURJ010000029">
    <property type="protein sequence ID" value="MFM9332382.1"/>
    <property type="molecule type" value="Genomic_DNA"/>
</dbReference>
<keyword evidence="2" id="KW-1185">Reference proteome</keyword>
<keyword evidence="1" id="KW-0436">Ligase</keyword>
<name>A0ACC7PDE7_9BACL</name>
<dbReference type="EC" id="6.1.1.16" evidence="1"/>
<evidence type="ECO:0000313" key="1">
    <source>
        <dbReference type="EMBL" id="MFM9332382.1"/>
    </source>
</evidence>
<organism evidence="1 2">
    <name type="scientific">Paenibacillus mesotrionivorans</name>
    <dbReference type="NCBI Taxonomy" id="3160968"/>
    <lineage>
        <taxon>Bacteria</taxon>
        <taxon>Bacillati</taxon>
        <taxon>Bacillota</taxon>
        <taxon>Bacilli</taxon>
        <taxon>Bacillales</taxon>
        <taxon>Paenibacillaceae</taxon>
        <taxon>Paenibacillus</taxon>
    </lineage>
</organism>
<accession>A0ACC7PDE7</accession>
<reference evidence="1" key="1">
    <citation type="submission" date="2024-12" db="EMBL/GenBank/DDBJ databases">
        <authorList>
            <person name="Wu N."/>
        </authorList>
    </citation>
    <scope>NUCLEOTIDE SEQUENCE</scope>
    <source>
        <strain evidence="1">P15</strain>
    </source>
</reference>
<evidence type="ECO:0000313" key="2">
    <source>
        <dbReference type="Proteomes" id="UP001631969"/>
    </source>
</evidence>
<sequence length="464" mass="52644">MTLRIYNTLRRTKEDFRPIEEGKVRMYVCGPTVYNYIHIGNGRPVIVFDMVRRYLESIGYQVTYVVNFTDVDDKMIQRAKLEGSTVPEIAERYIAAFLEDSRKLGVKNTIHPRVTENMEEIISFIAQLVEKGFAYESGGDVYFLTSKFTEYGKLSQQKLDELQFGIRIEVDERKRGAEDFVLWKGAKPGEIAWPSPWGDGRPGWHIECSAMAKKYLGDTIDIHGGGQDLIFPHHECEVAQSEALNGEPLANYWMHNGFLNMNNEKMSKSIGNVMNVRDILSAARPQEFRFMMLSTHYRNPLNYNDDVLSQAKNSLERLDNCVVNLKHRLKDAAEGEADAEVIAFVESAAQTFTAKMDDDFNTPDALTAMFNLAGDANRYLQNAEVTRGSLDAILARFAAMDEVLGVLAGEAEDLVDEEIEALIVERGEARKAKNWARADEIRDLLTARGIVLEDTPQGMRWKRK</sequence>